<reference evidence="3 4" key="1">
    <citation type="submission" date="2024-09" db="EMBL/GenBank/DDBJ databases">
        <authorList>
            <person name="Sun Q."/>
            <person name="Mori K."/>
        </authorList>
    </citation>
    <scope>NUCLEOTIDE SEQUENCE [LARGE SCALE GENOMIC DNA]</scope>
    <source>
        <strain evidence="3 4">CECT 8726</strain>
    </source>
</reference>
<evidence type="ECO:0000313" key="3">
    <source>
        <dbReference type="EMBL" id="MFB9232962.1"/>
    </source>
</evidence>
<dbReference type="PROSITE" id="PS51186">
    <property type="entry name" value="GNAT"/>
    <property type="match status" value="1"/>
</dbReference>
<dbReference type="Proteomes" id="UP001589683">
    <property type="component" value="Unassembled WGS sequence"/>
</dbReference>
<dbReference type="SUPFAM" id="SSF55729">
    <property type="entry name" value="Acyl-CoA N-acyltransferases (Nat)"/>
    <property type="match status" value="1"/>
</dbReference>
<dbReference type="PANTHER" id="PTHR13947:SF37">
    <property type="entry name" value="LD18367P"/>
    <property type="match status" value="1"/>
</dbReference>
<dbReference type="Gene3D" id="3.40.630.30">
    <property type="match status" value="1"/>
</dbReference>
<evidence type="ECO:0000256" key="1">
    <source>
        <dbReference type="ARBA" id="ARBA00022679"/>
    </source>
</evidence>
<gene>
    <name evidence="3" type="ORF">ACFFUT_14305</name>
</gene>
<evidence type="ECO:0000313" key="4">
    <source>
        <dbReference type="Proteomes" id="UP001589683"/>
    </source>
</evidence>
<dbReference type="InterPro" id="IPR000182">
    <property type="entry name" value="GNAT_dom"/>
</dbReference>
<dbReference type="CDD" id="cd04301">
    <property type="entry name" value="NAT_SF"/>
    <property type="match status" value="1"/>
</dbReference>
<dbReference type="RefSeq" id="WP_213887038.1">
    <property type="nucleotide sequence ID" value="NZ_JAGFNU010000001.1"/>
</dbReference>
<dbReference type="EMBL" id="JBHMEA010000044">
    <property type="protein sequence ID" value="MFB9232962.1"/>
    <property type="molecule type" value="Genomic_DNA"/>
</dbReference>
<organism evidence="3 4">
    <name type="scientific">Pseudohalocynthiibacter aestuariivivens</name>
    <dbReference type="NCBI Taxonomy" id="1591409"/>
    <lineage>
        <taxon>Bacteria</taxon>
        <taxon>Pseudomonadati</taxon>
        <taxon>Pseudomonadota</taxon>
        <taxon>Alphaproteobacteria</taxon>
        <taxon>Rhodobacterales</taxon>
        <taxon>Paracoccaceae</taxon>
        <taxon>Pseudohalocynthiibacter</taxon>
    </lineage>
</organism>
<evidence type="ECO:0000259" key="2">
    <source>
        <dbReference type="PROSITE" id="PS51186"/>
    </source>
</evidence>
<keyword evidence="4" id="KW-1185">Reference proteome</keyword>
<dbReference type="PANTHER" id="PTHR13947">
    <property type="entry name" value="GNAT FAMILY N-ACETYLTRANSFERASE"/>
    <property type="match status" value="1"/>
</dbReference>
<dbReference type="GO" id="GO:0016746">
    <property type="term" value="F:acyltransferase activity"/>
    <property type="evidence" value="ECO:0007669"/>
    <property type="project" value="UniProtKB-KW"/>
</dbReference>
<name>A0ABV5JKE8_9RHOB</name>
<dbReference type="EC" id="2.3.-.-" evidence="3"/>
<keyword evidence="1 3" id="KW-0808">Transferase</keyword>
<keyword evidence="3" id="KW-0012">Acyltransferase</keyword>
<sequence length="153" mass="17408">MLSFKIVRAAEHDAIYQLMESAFTTYVQKLRNSATAGPYPWLKEAIANETVFVGIQKNEIVAAVTATRKDDLLSINQIAVRPERQGKGIGKWMLKEIETLARNEGATRLTLHTGEIMLDLLRLYKHFGFRETHKALPDHGEDAHLRVHMEKLL</sequence>
<proteinExistence type="predicted"/>
<dbReference type="InterPro" id="IPR050769">
    <property type="entry name" value="NAT_camello-type"/>
</dbReference>
<protein>
    <submittedName>
        <fullName evidence="3">GNAT family N-acetyltransferase</fullName>
        <ecNumber evidence="3">2.3.-.-</ecNumber>
    </submittedName>
</protein>
<comment type="caution">
    <text evidence="3">The sequence shown here is derived from an EMBL/GenBank/DDBJ whole genome shotgun (WGS) entry which is preliminary data.</text>
</comment>
<feature type="domain" description="N-acetyltransferase" evidence="2">
    <location>
        <begin position="2"/>
        <end position="153"/>
    </location>
</feature>
<accession>A0ABV5JKE8</accession>
<dbReference type="Pfam" id="PF00583">
    <property type="entry name" value="Acetyltransf_1"/>
    <property type="match status" value="1"/>
</dbReference>
<dbReference type="InterPro" id="IPR016181">
    <property type="entry name" value="Acyl_CoA_acyltransferase"/>
</dbReference>